<sequence>MSSNLSLGRGNQPSVIHQVFNFEGSSIKGVMIDGEPWFVARDVAEALGYETLQRMYGNVEREDKKEINPQSLEYQGLCKNSTTFRLMIINESGLYDAIFGSILPSAKRFKKWVTSEVLPQIRKTGSYIGYQAPRTFKEALILALQQQEQIEQLEAEKS</sequence>
<keyword evidence="2" id="KW-1185">Reference proteome</keyword>
<evidence type="ECO:0000313" key="1">
    <source>
        <dbReference type="EMBL" id="QNU66711.1"/>
    </source>
</evidence>
<dbReference type="Pfam" id="PF02498">
    <property type="entry name" value="Bro-N"/>
    <property type="match status" value="1"/>
</dbReference>
<dbReference type="InterPro" id="IPR003497">
    <property type="entry name" value="BRO_N_domain"/>
</dbReference>
<protein>
    <submittedName>
        <fullName evidence="1">Uncharacterized protein</fullName>
    </submittedName>
</protein>
<dbReference type="Proteomes" id="UP000306409">
    <property type="component" value="Chromosome"/>
</dbReference>
<dbReference type="RefSeq" id="WP_137697476.1">
    <property type="nucleotide sequence ID" value="NZ_CP061336.1"/>
</dbReference>
<dbReference type="OrthoDB" id="9812611at2"/>
<accession>A0A4U7JKE0</accession>
<dbReference type="SMART" id="SM01040">
    <property type="entry name" value="Bro-N"/>
    <property type="match status" value="1"/>
</dbReference>
<dbReference type="KEGG" id="rher:EHE19_018015"/>
<dbReference type="PROSITE" id="PS51750">
    <property type="entry name" value="BRO_N"/>
    <property type="match status" value="1"/>
</dbReference>
<dbReference type="PANTHER" id="PTHR36180">
    <property type="entry name" value="DNA-BINDING PROTEIN-RELATED-RELATED"/>
    <property type="match status" value="1"/>
</dbReference>
<evidence type="ECO:0000313" key="2">
    <source>
        <dbReference type="Proteomes" id="UP000306409"/>
    </source>
</evidence>
<organism evidence="1 2">
    <name type="scientific">Ruminiclostridium herbifermentans</name>
    <dbReference type="NCBI Taxonomy" id="2488810"/>
    <lineage>
        <taxon>Bacteria</taxon>
        <taxon>Bacillati</taxon>
        <taxon>Bacillota</taxon>
        <taxon>Clostridia</taxon>
        <taxon>Eubacteriales</taxon>
        <taxon>Oscillospiraceae</taxon>
        <taxon>Ruminiclostridium</taxon>
    </lineage>
</organism>
<dbReference type="PANTHER" id="PTHR36180:SF2">
    <property type="entry name" value="BRO FAMILY PROTEIN"/>
    <property type="match status" value="1"/>
</dbReference>
<dbReference type="EMBL" id="CP061336">
    <property type="protein sequence ID" value="QNU66711.1"/>
    <property type="molecule type" value="Genomic_DNA"/>
</dbReference>
<gene>
    <name evidence="1" type="ORF">EHE19_018015</name>
</gene>
<proteinExistence type="predicted"/>
<reference evidence="1 2" key="1">
    <citation type="submission" date="2020-09" db="EMBL/GenBank/DDBJ databases">
        <title>Characterization and genome sequencing of Ruminiclostridium sp. nov. MA18.</title>
        <authorList>
            <person name="Rettenmaier R."/>
            <person name="Kowollik M.-L."/>
            <person name="Liebl W."/>
            <person name="Zverlov V."/>
        </authorList>
    </citation>
    <scope>NUCLEOTIDE SEQUENCE [LARGE SCALE GENOMIC DNA]</scope>
    <source>
        <strain evidence="1 2">MA18</strain>
    </source>
</reference>
<name>A0A4U7JKE0_9FIRM</name>
<dbReference type="AlphaFoldDB" id="A0A4U7JKE0"/>